<accession>A0A9P0NES1</accession>
<evidence type="ECO:0000313" key="2">
    <source>
        <dbReference type="Proteomes" id="UP001154329"/>
    </source>
</evidence>
<protein>
    <submittedName>
        <fullName evidence="1">Uncharacterized protein</fullName>
    </submittedName>
</protein>
<proteinExistence type="predicted"/>
<dbReference type="EMBL" id="OU899035">
    <property type="protein sequence ID" value="CAH1723205.1"/>
    <property type="molecule type" value="Genomic_DNA"/>
</dbReference>
<dbReference type="InterPro" id="IPR027310">
    <property type="entry name" value="Profilin_CS"/>
</dbReference>
<organism evidence="1 2">
    <name type="scientific">Aphis gossypii</name>
    <name type="common">Cotton aphid</name>
    <dbReference type="NCBI Taxonomy" id="80765"/>
    <lineage>
        <taxon>Eukaryota</taxon>
        <taxon>Metazoa</taxon>
        <taxon>Ecdysozoa</taxon>
        <taxon>Arthropoda</taxon>
        <taxon>Hexapoda</taxon>
        <taxon>Insecta</taxon>
        <taxon>Pterygota</taxon>
        <taxon>Neoptera</taxon>
        <taxon>Paraneoptera</taxon>
        <taxon>Hemiptera</taxon>
        <taxon>Sternorrhyncha</taxon>
        <taxon>Aphidomorpha</taxon>
        <taxon>Aphidoidea</taxon>
        <taxon>Aphididae</taxon>
        <taxon>Aphidini</taxon>
        <taxon>Aphis</taxon>
        <taxon>Aphis</taxon>
    </lineage>
</organism>
<gene>
    <name evidence="1" type="ORF">APHIGO_LOCUS5073</name>
</gene>
<dbReference type="AlphaFoldDB" id="A0A9P0NES1"/>
<dbReference type="PROSITE" id="PS00414">
    <property type="entry name" value="PROFILIN"/>
    <property type="match status" value="1"/>
</dbReference>
<sequence length="49" mass="5698">MTGWEYYVQTVVKILMRLDIIGIRSLTIMQGKLYVGIQLIFCRTSDSGW</sequence>
<evidence type="ECO:0000313" key="1">
    <source>
        <dbReference type="EMBL" id="CAH1723205.1"/>
    </source>
</evidence>
<reference evidence="1" key="1">
    <citation type="submission" date="2022-02" db="EMBL/GenBank/DDBJ databases">
        <authorList>
            <person name="King R."/>
        </authorList>
    </citation>
    <scope>NUCLEOTIDE SEQUENCE</scope>
</reference>
<dbReference type="GO" id="GO:0003779">
    <property type="term" value="F:actin binding"/>
    <property type="evidence" value="ECO:0007669"/>
    <property type="project" value="InterPro"/>
</dbReference>
<name>A0A9P0NES1_APHGO</name>
<dbReference type="Proteomes" id="UP001154329">
    <property type="component" value="Chromosome 2"/>
</dbReference>
<keyword evidence="2" id="KW-1185">Reference proteome</keyword>
<reference evidence="1" key="2">
    <citation type="submission" date="2022-10" db="EMBL/GenBank/DDBJ databases">
        <authorList>
            <consortium name="ENA_rothamsted_submissions"/>
            <consortium name="culmorum"/>
            <person name="King R."/>
        </authorList>
    </citation>
    <scope>NUCLEOTIDE SEQUENCE</scope>
</reference>